<name>A0A9N9IZM4_9GLOM</name>
<comment type="caution">
    <text evidence="1">The sequence shown here is derived from an EMBL/GenBank/DDBJ whole genome shotgun (WGS) entry which is preliminary data.</text>
</comment>
<feature type="non-terminal residue" evidence="1">
    <location>
        <position position="46"/>
    </location>
</feature>
<dbReference type="Proteomes" id="UP000789396">
    <property type="component" value="Unassembled WGS sequence"/>
</dbReference>
<keyword evidence="2" id="KW-1185">Reference proteome</keyword>
<dbReference type="EMBL" id="CAJVPZ010039181">
    <property type="protein sequence ID" value="CAG8756950.1"/>
    <property type="molecule type" value="Genomic_DNA"/>
</dbReference>
<organism evidence="1 2">
    <name type="scientific">Racocetra fulgida</name>
    <dbReference type="NCBI Taxonomy" id="60492"/>
    <lineage>
        <taxon>Eukaryota</taxon>
        <taxon>Fungi</taxon>
        <taxon>Fungi incertae sedis</taxon>
        <taxon>Mucoromycota</taxon>
        <taxon>Glomeromycotina</taxon>
        <taxon>Glomeromycetes</taxon>
        <taxon>Diversisporales</taxon>
        <taxon>Gigasporaceae</taxon>
        <taxon>Racocetra</taxon>
    </lineage>
</organism>
<feature type="non-terminal residue" evidence="1">
    <location>
        <position position="1"/>
    </location>
</feature>
<protein>
    <submittedName>
        <fullName evidence="1">1803_t:CDS:1</fullName>
    </submittedName>
</protein>
<accession>A0A9N9IZM4</accession>
<gene>
    <name evidence="1" type="ORF">RFULGI_LOCUS14019</name>
</gene>
<proteinExistence type="predicted"/>
<reference evidence="1" key="1">
    <citation type="submission" date="2021-06" db="EMBL/GenBank/DDBJ databases">
        <authorList>
            <person name="Kallberg Y."/>
            <person name="Tangrot J."/>
            <person name="Rosling A."/>
        </authorList>
    </citation>
    <scope>NUCLEOTIDE SEQUENCE</scope>
    <source>
        <strain evidence="1">IN212</strain>
    </source>
</reference>
<dbReference type="AlphaFoldDB" id="A0A9N9IZM4"/>
<evidence type="ECO:0000313" key="2">
    <source>
        <dbReference type="Proteomes" id="UP000789396"/>
    </source>
</evidence>
<evidence type="ECO:0000313" key="1">
    <source>
        <dbReference type="EMBL" id="CAG8756950.1"/>
    </source>
</evidence>
<sequence>DKQHLFVEPKGAKKLFDENRSDQDNSEYVMYLSEKIKELESQIENQ</sequence>